<dbReference type="PANTHER" id="PTHR43537:SF34">
    <property type="entry name" value="PYRUVATE DEHYDROGENASE COMPLEX REPRESSOR"/>
    <property type="match status" value="1"/>
</dbReference>
<dbReference type="InterPro" id="IPR008920">
    <property type="entry name" value="TF_FadR/GntR_C"/>
</dbReference>
<feature type="domain" description="HTH gntR-type" evidence="7">
    <location>
        <begin position="9"/>
        <end position="77"/>
    </location>
</feature>
<sequence length="253" mass="28313">MTYNRVETPRLSDVIMQRMESMILEGSFKPGQKLPPERELASNFGVSRPSIREAIQKLAAKGLLTSRQGGGTFVSNTIGSSFSDPLLALLGSHEEFHHDLLEFRHSLEGLSAYYAALRSTPADKARLQQKFDTLKATYLNNDPAQEAEADAAFHLAIAEAAHNVVLLHTMRGLFTLLEKNIVENLTHLFERDNSRSQLLEQHQALLDAILSGDAELARQCSHHHLAYVEEGLLELSKQETRVERAMRRVQSSN</sequence>
<evidence type="ECO:0000256" key="1">
    <source>
        <dbReference type="ARBA" id="ARBA00022491"/>
    </source>
</evidence>
<keyword evidence="3" id="KW-0238">DNA-binding</keyword>
<evidence type="ECO:0000313" key="9">
    <source>
        <dbReference type="Proteomes" id="UP000198519"/>
    </source>
</evidence>
<dbReference type="InterPro" id="IPR000524">
    <property type="entry name" value="Tscrpt_reg_HTH_GntR"/>
</dbReference>
<reference evidence="9" key="1">
    <citation type="submission" date="2016-10" db="EMBL/GenBank/DDBJ databases">
        <authorList>
            <person name="Varghese N."/>
            <person name="Submissions S."/>
        </authorList>
    </citation>
    <scope>NUCLEOTIDE SEQUENCE [LARGE SCALE GENOMIC DNA]</scope>
    <source>
        <strain evidence="9">CGMCC 1.7061</strain>
    </source>
</reference>
<keyword evidence="2" id="KW-0805">Transcription regulation</keyword>
<keyword evidence="9" id="KW-1185">Reference proteome</keyword>
<dbReference type="PANTHER" id="PTHR43537">
    <property type="entry name" value="TRANSCRIPTIONAL REGULATOR, GNTR FAMILY"/>
    <property type="match status" value="1"/>
</dbReference>
<dbReference type="Pfam" id="PF00392">
    <property type="entry name" value="GntR"/>
    <property type="match status" value="1"/>
</dbReference>
<dbReference type="GO" id="GO:0003700">
    <property type="term" value="F:DNA-binding transcription factor activity"/>
    <property type="evidence" value="ECO:0007669"/>
    <property type="project" value="InterPro"/>
</dbReference>
<dbReference type="FunFam" id="1.10.10.10:FF:000048">
    <property type="entry name" value="Pyruvate dehydrogenase complex transcriptional repressor"/>
    <property type="match status" value="1"/>
</dbReference>
<gene>
    <name evidence="8" type="ORF">SAMN04487963_2202</name>
</gene>
<dbReference type="SUPFAM" id="SSF46785">
    <property type="entry name" value="Winged helix' DNA-binding domain"/>
    <property type="match status" value="1"/>
</dbReference>
<dbReference type="InterPro" id="IPR036390">
    <property type="entry name" value="WH_DNA-bd_sf"/>
</dbReference>
<evidence type="ECO:0000256" key="6">
    <source>
        <dbReference type="ARBA" id="ARBA00039592"/>
    </source>
</evidence>
<dbReference type="GO" id="GO:0003677">
    <property type="term" value="F:DNA binding"/>
    <property type="evidence" value="ECO:0007669"/>
    <property type="project" value="UniProtKB-KW"/>
</dbReference>
<evidence type="ECO:0000256" key="5">
    <source>
        <dbReference type="ARBA" id="ARBA00037357"/>
    </source>
</evidence>
<dbReference type="SMART" id="SM00345">
    <property type="entry name" value="HTH_GNTR"/>
    <property type="match status" value="1"/>
</dbReference>
<dbReference type="PRINTS" id="PR00035">
    <property type="entry name" value="HTHGNTR"/>
</dbReference>
<dbReference type="Pfam" id="PF07729">
    <property type="entry name" value="FCD"/>
    <property type="match status" value="1"/>
</dbReference>
<dbReference type="STRING" id="488535.SAMN04487963_2202"/>
<keyword evidence="4" id="KW-0804">Transcription</keyword>
<organism evidence="8 9">
    <name type="scientific">Marinobacter zhejiangensis</name>
    <dbReference type="NCBI Taxonomy" id="488535"/>
    <lineage>
        <taxon>Bacteria</taxon>
        <taxon>Pseudomonadati</taxon>
        <taxon>Pseudomonadota</taxon>
        <taxon>Gammaproteobacteria</taxon>
        <taxon>Pseudomonadales</taxon>
        <taxon>Marinobacteraceae</taxon>
        <taxon>Marinobacter</taxon>
    </lineage>
</organism>
<dbReference type="CDD" id="cd07377">
    <property type="entry name" value="WHTH_GntR"/>
    <property type="match status" value="1"/>
</dbReference>
<dbReference type="Gene3D" id="1.10.10.10">
    <property type="entry name" value="Winged helix-like DNA-binding domain superfamily/Winged helix DNA-binding domain"/>
    <property type="match status" value="1"/>
</dbReference>
<dbReference type="Gene3D" id="1.20.120.530">
    <property type="entry name" value="GntR ligand-binding domain-like"/>
    <property type="match status" value="1"/>
</dbReference>
<dbReference type="Proteomes" id="UP000198519">
    <property type="component" value="Unassembled WGS sequence"/>
</dbReference>
<evidence type="ECO:0000259" key="7">
    <source>
        <dbReference type="PROSITE" id="PS50949"/>
    </source>
</evidence>
<dbReference type="InterPro" id="IPR011711">
    <property type="entry name" value="GntR_C"/>
</dbReference>
<dbReference type="PROSITE" id="PS50949">
    <property type="entry name" value="HTH_GNTR"/>
    <property type="match status" value="1"/>
</dbReference>
<name>A0A1I4Q5X5_9GAMM</name>
<keyword evidence="1" id="KW-0678">Repressor</keyword>
<dbReference type="RefSeq" id="WP_092022466.1">
    <property type="nucleotide sequence ID" value="NZ_FOUE01000003.1"/>
</dbReference>
<dbReference type="SUPFAM" id="SSF48008">
    <property type="entry name" value="GntR ligand-binding domain-like"/>
    <property type="match status" value="1"/>
</dbReference>
<dbReference type="InterPro" id="IPR036388">
    <property type="entry name" value="WH-like_DNA-bd_sf"/>
</dbReference>
<dbReference type="OrthoDB" id="5450856at2"/>
<evidence type="ECO:0000256" key="2">
    <source>
        <dbReference type="ARBA" id="ARBA00023015"/>
    </source>
</evidence>
<accession>A0A1I4Q5X5</accession>
<dbReference type="SMART" id="SM00895">
    <property type="entry name" value="FCD"/>
    <property type="match status" value="1"/>
</dbReference>
<comment type="function">
    <text evidence="5">Transcriptional repressor for the pyruvate dehydrogenase complex genes aceEF and lpd.</text>
</comment>
<dbReference type="EMBL" id="FOUE01000003">
    <property type="protein sequence ID" value="SFM35481.1"/>
    <property type="molecule type" value="Genomic_DNA"/>
</dbReference>
<evidence type="ECO:0000256" key="4">
    <source>
        <dbReference type="ARBA" id="ARBA00023163"/>
    </source>
</evidence>
<evidence type="ECO:0000256" key="3">
    <source>
        <dbReference type="ARBA" id="ARBA00023125"/>
    </source>
</evidence>
<protein>
    <recommendedName>
        <fullName evidence="6">Pyruvate dehydrogenase complex repressor</fullName>
    </recommendedName>
</protein>
<evidence type="ECO:0000313" key="8">
    <source>
        <dbReference type="EMBL" id="SFM35481.1"/>
    </source>
</evidence>
<proteinExistence type="predicted"/>
<dbReference type="AlphaFoldDB" id="A0A1I4Q5X5"/>